<organism evidence="2">
    <name type="scientific">mine drainage metagenome</name>
    <dbReference type="NCBI Taxonomy" id="410659"/>
    <lineage>
        <taxon>unclassified sequences</taxon>
        <taxon>metagenomes</taxon>
        <taxon>ecological metagenomes</taxon>
    </lineage>
</organism>
<feature type="transmembrane region" description="Helical" evidence="1">
    <location>
        <begin position="97"/>
        <end position="116"/>
    </location>
</feature>
<reference evidence="2" key="2">
    <citation type="journal article" date="2014" name="ISME J.">
        <title>Microbial stratification in low pH oxic and suboxic macroscopic growths along an acid mine drainage.</title>
        <authorList>
            <person name="Mendez-Garcia C."/>
            <person name="Mesa V."/>
            <person name="Sprenger R.R."/>
            <person name="Richter M."/>
            <person name="Diez M.S."/>
            <person name="Solano J."/>
            <person name="Bargiela R."/>
            <person name="Golyshina O.V."/>
            <person name="Manteca A."/>
            <person name="Ramos J.L."/>
            <person name="Gallego J.R."/>
            <person name="Llorente I."/>
            <person name="Martins Dos Santos V.A."/>
            <person name="Jensen O.N."/>
            <person name="Pelaez A.I."/>
            <person name="Sanchez J."/>
            <person name="Ferrer M."/>
        </authorList>
    </citation>
    <scope>NUCLEOTIDE SEQUENCE</scope>
</reference>
<keyword evidence="1" id="KW-0812">Transmembrane</keyword>
<reference evidence="2" key="1">
    <citation type="submission" date="2013-08" db="EMBL/GenBank/DDBJ databases">
        <authorList>
            <person name="Mendez C."/>
            <person name="Richter M."/>
            <person name="Ferrer M."/>
            <person name="Sanchez J."/>
        </authorList>
    </citation>
    <scope>NUCLEOTIDE SEQUENCE</scope>
</reference>
<evidence type="ECO:0000313" key="2">
    <source>
        <dbReference type="EMBL" id="EQD59442.1"/>
    </source>
</evidence>
<keyword evidence="1" id="KW-1133">Transmembrane helix</keyword>
<comment type="caution">
    <text evidence="2">The sequence shown here is derived from an EMBL/GenBank/DDBJ whole genome shotgun (WGS) entry which is preliminary data.</text>
</comment>
<keyword evidence="1" id="KW-0472">Membrane</keyword>
<feature type="transmembrane region" description="Helical" evidence="1">
    <location>
        <begin position="27"/>
        <end position="44"/>
    </location>
</feature>
<sequence length="427" mass="47509">MILYSFLFFVVLGLVAAHKYKYTEYVVIASIGIIVISSLAYFSIPNGTYAAFAINLAIIGYYLLISAVISIFASIIAENNNLHIGKRVAKAFAGKQKQIYAFMIAIGILFLVLPLWPDGSFINYSVLPYAALHITSVNQPAHAYSNGTYLLIINLSNYSSVINPQGSNIRLVYQNGSAIKAAEYDAGGIRVGNYTEDILLESAIHNSSTIYLYFYPYNATYSRNFSPMPLKAFDAHSQNASVINVTLGSLSNVLYKTVNRTITAYAVKHGNSTSSYPITLLPYYDLQAICNMGNDTVASINFTSNNTVSFFMFNNISDFTASTVNITPSYRTYLKSFSQNSETSELNLTYGNKQFNLTNCLYYSFVTNSETRIAIHTTQNYIYYTPYSITKSFALPSIGDATQRHENFVWNSIIYTFFNSTRNAGST</sequence>
<accession>T1APZ2</accession>
<protein>
    <submittedName>
        <fullName evidence="2">Uncharacterized protein</fullName>
    </submittedName>
</protein>
<gene>
    <name evidence="2" type="ORF">B2A_03989</name>
</gene>
<evidence type="ECO:0000256" key="1">
    <source>
        <dbReference type="SAM" id="Phobius"/>
    </source>
</evidence>
<dbReference type="EMBL" id="AUZZ01002659">
    <property type="protein sequence ID" value="EQD59442.1"/>
    <property type="molecule type" value="Genomic_DNA"/>
</dbReference>
<feature type="transmembrane region" description="Helical" evidence="1">
    <location>
        <begin position="56"/>
        <end position="77"/>
    </location>
</feature>
<dbReference type="AlphaFoldDB" id="T1APZ2"/>
<proteinExistence type="predicted"/>
<name>T1APZ2_9ZZZZ</name>